<reference evidence="1" key="1">
    <citation type="submission" date="2018-02" db="EMBL/GenBank/DDBJ databases">
        <title>Rhizophora mucronata_Transcriptome.</title>
        <authorList>
            <person name="Meera S.P."/>
            <person name="Sreeshan A."/>
            <person name="Augustine A."/>
        </authorList>
    </citation>
    <scope>NUCLEOTIDE SEQUENCE</scope>
    <source>
        <tissue evidence="1">Leaf</tissue>
    </source>
</reference>
<proteinExistence type="predicted"/>
<protein>
    <submittedName>
        <fullName evidence="1">Uncharacterized protein</fullName>
    </submittedName>
</protein>
<accession>A0A2P2PZF5</accession>
<dbReference type="AlphaFoldDB" id="A0A2P2PZF5"/>
<dbReference type="EMBL" id="GGEC01079559">
    <property type="protein sequence ID" value="MBX60043.1"/>
    <property type="molecule type" value="Transcribed_RNA"/>
</dbReference>
<sequence>MQEFTYLFFLLLGQPIHCITNKMFMHPIESTKFSNSSYLNEYMFGLYCLWFFQHLFSHFFSSSSSYNLNCNLVMFAFVV</sequence>
<evidence type="ECO:0000313" key="1">
    <source>
        <dbReference type="EMBL" id="MBX60043.1"/>
    </source>
</evidence>
<name>A0A2P2PZF5_RHIMU</name>
<organism evidence="1">
    <name type="scientific">Rhizophora mucronata</name>
    <name type="common">Asiatic mangrove</name>
    <dbReference type="NCBI Taxonomy" id="61149"/>
    <lineage>
        <taxon>Eukaryota</taxon>
        <taxon>Viridiplantae</taxon>
        <taxon>Streptophyta</taxon>
        <taxon>Embryophyta</taxon>
        <taxon>Tracheophyta</taxon>
        <taxon>Spermatophyta</taxon>
        <taxon>Magnoliopsida</taxon>
        <taxon>eudicotyledons</taxon>
        <taxon>Gunneridae</taxon>
        <taxon>Pentapetalae</taxon>
        <taxon>rosids</taxon>
        <taxon>fabids</taxon>
        <taxon>Malpighiales</taxon>
        <taxon>Rhizophoraceae</taxon>
        <taxon>Rhizophora</taxon>
    </lineage>
</organism>